<dbReference type="Gene3D" id="1.10.510.10">
    <property type="entry name" value="Transferase(Phosphotransferase) domain 1"/>
    <property type="match status" value="1"/>
</dbReference>
<reference evidence="2 3" key="1">
    <citation type="journal article" date="2018" name="Evol. Lett.">
        <title>Horizontal gene cluster transfer increased hallucinogenic mushroom diversity.</title>
        <authorList>
            <person name="Reynolds H.T."/>
            <person name="Vijayakumar V."/>
            <person name="Gluck-Thaler E."/>
            <person name="Korotkin H.B."/>
            <person name="Matheny P.B."/>
            <person name="Slot J.C."/>
        </authorList>
    </citation>
    <scope>NUCLEOTIDE SEQUENCE [LARGE SCALE GENOMIC DNA]</scope>
    <source>
        <strain evidence="2 3">2631</strain>
    </source>
</reference>
<protein>
    <recommendedName>
        <fullName evidence="1">Protein kinase domain-containing protein</fullName>
    </recommendedName>
</protein>
<dbReference type="PANTHER" id="PTHR24362">
    <property type="entry name" value="SERINE/THREONINE-PROTEIN KINASE NEK"/>
    <property type="match status" value="1"/>
</dbReference>
<dbReference type="Proteomes" id="UP000283269">
    <property type="component" value="Unassembled WGS sequence"/>
</dbReference>
<sequence length="365" mass="41864">MSLPDWSSFDYLINPTEKFWVDVQPFLLAQGYRLRPRYDPQWKPSWLQVQVKAGERRPHPTKYEDCMASVEFLTLLDSHSGIIVDAIRVKDGQKVVFKRVKASSDELTIAVSLSSGTNRQDPRNCAVPILDVIMLPSDDAEALLVMPQLMRFHVLPYRFLGEFCEFTLQILEGLEFLHEKNVAHRDLFWENLMMDATKVVPKGHHFCKWQTHDGVSKDYQWNTRWSVRPVSYYIIDFGLSSQFASKDALVLGTLGQDKSVPELSNEVMYNPFMVDVYQFGSVIKRCVYDYEGLDAFRELAELMTMKNPTGRPTAAESLALCKALVGKIKNSGNLDSRVWRLDSRFHVGLMAVERIAVKCGWNPIK</sequence>
<dbReference type="EMBL" id="NHYD01001767">
    <property type="protein sequence ID" value="PPQ89953.1"/>
    <property type="molecule type" value="Genomic_DNA"/>
</dbReference>
<evidence type="ECO:0000259" key="1">
    <source>
        <dbReference type="PROSITE" id="PS50011"/>
    </source>
</evidence>
<accession>A0A409XGS2</accession>
<dbReference type="PANTHER" id="PTHR24362:SF309">
    <property type="entry name" value="PROTEIN KINASE DOMAIN-CONTAINING PROTEIN"/>
    <property type="match status" value="1"/>
</dbReference>
<dbReference type="InterPro" id="IPR011009">
    <property type="entry name" value="Kinase-like_dom_sf"/>
</dbReference>
<proteinExistence type="predicted"/>
<dbReference type="GO" id="GO:0004672">
    <property type="term" value="F:protein kinase activity"/>
    <property type="evidence" value="ECO:0007669"/>
    <property type="project" value="InterPro"/>
</dbReference>
<dbReference type="STRING" id="93625.A0A409XGS2"/>
<dbReference type="SUPFAM" id="SSF56112">
    <property type="entry name" value="Protein kinase-like (PK-like)"/>
    <property type="match status" value="1"/>
</dbReference>
<dbReference type="SMART" id="SM00220">
    <property type="entry name" value="S_TKc"/>
    <property type="match status" value="1"/>
</dbReference>
<organism evidence="2 3">
    <name type="scientific">Psilocybe cyanescens</name>
    <dbReference type="NCBI Taxonomy" id="93625"/>
    <lineage>
        <taxon>Eukaryota</taxon>
        <taxon>Fungi</taxon>
        <taxon>Dikarya</taxon>
        <taxon>Basidiomycota</taxon>
        <taxon>Agaricomycotina</taxon>
        <taxon>Agaricomycetes</taxon>
        <taxon>Agaricomycetidae</taxon>
        <taxon>Agaricales</taxon>
        <taxon>Agaricineae</taxon>
        <taxon>Strophariaceae</taxon>
        <taxon>Psilocybe</taxon>
    </lineage>
</organism>
<dbReference type="Pfam" id="PF00069">
    <property type="entry name" value="Pkinase"/>
    <property type="match status" value="1"/>
</dbReference>
<dbReference type="GO" id="GO:0005524">
    <property type="term" value="F:ATP binding"/>
    <property type="evidence" value="ECO:0007669"/>
    <property type="project" value="InterPro"/>
</dbReference>
<dbReference type="PROSITE" id="PS50011">
    <property type="entry name" value="PROTEIN_KINASE_DOM"/>
    <property type="match status" value="1"/>
</dbReference>
<dbReference type="OrthoDB" id="5987198at2759"/>
<gene>
    <name evidence="2" type="ORF">CVT25_009429</name>
</gene>
<feature type="domain" description="Protein kinase" evidence="1">
    <location>
        <begin position="1"/>
        <end position="365"/>
    </location>
</feature>
<evidence type="ECO:0000313" key="3">
    <source>
        <dbReference type="Proteomes" id="UP000283269"/>
    </source>
</evidence>
<dbReference type="AlphaFoldDB" id="A0A409XGS2"/>
<dbReference type="InParanoid" id="A0A409XGS2"/>
<dbReference type="InterPro" id="IPR000719">
    <property type="entry name" value="Prot_kinase_dom"/>
</dbReference>
<name>A0A409XGS2_PSICY</name>
<evidence type="ECO:0000313" key="2">
    <source>
        <dbReference type="EMBL" id="PPQ89953.1"/>
    </source>
</evidence>
<keyword evidence="3" id="KW-1185">Reference proteome</keyword>
<comment type="caution">
    <text evidence="2">The sequence shown here is derived from an EMBL/GenBank/DDBJ whole genome shotgun (WGS) entry which is preliminary data.</text>
</comment>